<dbReference type="EMBL" id="AWSO01000158">
    <property type="protein sequence ID" value="ESK93992.1"/>
    <property type="molecule type" value="Genomic_DNA"/>
</dbReference>
<feature type="compositionally biased region" description="Polar residues" evidence="1">
    <location>
        <begin position="207"/>
        <end position="220"/>
    </location>
</feature>
<keyword evidence="5" id="KW-1185">Reference proteome</keyword>
<feature type="transmembrane region" description="Helical" evidence="2">
    <location>
        <begin position="31"/>
        <end position="52"/>
    </location>
</feature>
<evidence type="ECO:0000256" key="2">
    <source>
        <dbReference type="SAM" id="Phobius"/>
    </source>
</evidence>
<feature type="transmembrane region" description="Helical" evidence="2">
    <location>
        <begin position="123"/>
        <end position="143"/>
    </location>
</feature>
<gene>
    <name evidence="4" type="ORF">Moror_12886</name>
</gene>
<evidence type="ECO:0000313" key="5">
    <source>
        <dbReference type="Proteomes" id="UP000017559"/>
    </source>
</evidence>
<feature type="transmembrane region" description="Helical" evidence="2">
    <location>
        <begin position="92"/>
        <end position="111"/>
    </location>
</feature>
<evidence type="ECO:0000256" key="1">
    <source>
        <dbReference type="SAM" id="MobiDB-lite"/>
    </source>
</evidence>
<dbReference type="HOGENOM" id="CLU_912436_0_0_1"/>
<dbReference type="InterPro" id="IPR058581">
    <property type="entry name" value="TM_HPP"/>
</dbReference>
<comment type="caution">
    <text evidence="4">The sequence shown here is derived from an EMBL/GenBank/DDBJ whole genome shotgun (WGS) entry which is preliminary data.</text>
</comment>
<dbReference type="PANTHER" id="PTHR33741">
    <property type="entry name" value="TRANSMEMBRANE PROTEIN DDB_G0269096-RELATED"/>
    <property type="match status" value="1"/>
</dbReference>
<sequence>MSQKGSLPTLSSLISRVSNRRASVVAQLPHYLIPIWSFVGAFCGIAVLQAVFGQRYFKEKGVPPIIPSFGSSAALIYGAIENPVSQPRSLVGGHFIGALVGVGIARLFLLLPTEAQFDELQWVCGALAVATTVVVLQLLQTVHPPAGATSLVAVVSSEVRNLGWYYLPVVLLSSVLVLSVALLVNNVQQRYPEFWIIPPSKEEKGQQTDNQTADSDSASVHTAPVEQHELPTLMISHPTLRKLFKPSQLGSENPPATLCFDQNTSNSTMVVRLRFRGYRTSRNRQNHFPNLHPILTMSGRKANTI</sequence>
<dbReference type="OrthoDB" id="2016548at2759"/>
<feature type="transmembrane region" description="Helical" evidence="2">
    <location>
        <begin position="64"/>
        <end position="80"/>
    </location>
</feature>
<dbReference type="STRING" id="1381753.V2XJT5"/>
<reference evidence="4 5" key="1">
    <citation type="journal article" date="2014" name="BMC Genomics">
        <title>Genome and secretome analysis of the hemibiotrophic fungal pathogen, Moniliophthora roreri, which causes frosty pod rot disease of cacao: mechanisms of the biotrophic and necrotrophic phases.</title>
        <authorList>
            <person name="Meinhardt L.W."/>
            <person name="Costa G.G.L."/>
            <person name="Thomazella D.P.T."/>
            <person name="Teixeira P.J.P.L."/>
            <person name="Carazzolle M.F."/>
            <person name="Schuster S.C."/>
            <person name="Carlson J.E."/>
            <person name="Guiltinan M.J."/>
            <person name="Mieczkowski P."/>
            <person name="Farmer A."/>
            <person name="Ramaraj T."/>
            <person name="Crozier J."/>
            <person name="Davis R.E."/>
            <person name="Shao J."/>
            <person name="Melnick R.L."/>
            <person name="Pereira G.A.G."/>
            <person name="Bailey B.A."/>
        </authorList>
    </citation>
    <scope>NUCLEOTIDE SEQUENCE [LARGE SCALE GENOMIC DNA]</scope>
    <source>
        <strain evidence="4 5">MCA 2997</strain>
    </source>
</reference>
<dbReference type="KEGG" id="mrr:Moror_12886"/>
<proteinExistence type="predicted"/>
<dbReference type="Proteomes" id="UP000017559">
    <property type="component" value="Unassembled WGS sequence"/>
</dbReference>
<dbReference type="Pfam" id="PF04982">
    <property type="entry name" value="TM_HPP"/>
    <property type="match status" value="1"/>
</dbReference>
<feature type="domain" description="HPP transmembrane region" evidence="3">
    <location>
        <begin position="33"/>
        <end position="192"/>
    </location>
</feature>
<feature type="region of interest" description="Disordered" evidence="1">
    <location>
        <begin position="202"/>
        <end position="223"/>
    </location>
</feature>
<keyword evidence="2" id="KW-0812">Transmembrane</keyword>
<organism evidence="4 5">
    <name type="scientific">Moniliophthora roreri (strain MCA 2997)</name>
    <name type="common">Cocoa frosty pod rot fungus</name>
    <name type="synonym">Crinipellis roreri</name>
    <dbReference type="NCBI Taxonomy" id="1381753"/>
    <lineage>
        <taxon>Eukaryota</taxon>
        <taxon>Fungi</taxon>
        <taxon>Dikarya</taxon>
        <taxon>Basidiomycota</taxon>
        <taxon>Agaricomycotina</taxon>
        <taxon>Agaricomycetes</taxon>
        <taxon>Agaricomycetidae</taxon>
        <taxon>Agaricales</taxon>
        <taxon>Marasmiineae</taxon>
        <taxon>Marasmiaceae</taxon>
        <taxon>Moniliophthora</taxon>
    </lineage>
</organism>
<protein>
    <submittedName>
        <fullName evidence="4">Hpp family protein</fullName>
    </submittedName>
</protein>
<name>V2XJT5_MONRO</name>
<keyword evidence="2" id="KW-0472">Membrane</keyword>
<accession>V2XJT5</accession>
<dbReference type="InterPro" id="IPR007065">
    <property type="entry name" value="HPP"/>
</dbReference>
<evidence type="ECO:0000313" key="4">
    <source>
        <dbReference type="EMBL" id="ESK93992.1"/>
    </source>
</evidence>
<dbReference type="AlphaFoldDB" id="V2XJT5"/>
<evidence type="ECO:0000259" key="3">
    <source>
        <dbReference type="Pfam" id="PF04982"/>
    </source>
</evidence>
<feature type="transmembrane region" description="Helical" evidence="2">
    <location>
        <begin position="163"/>
        <end position="184"/>
    </location>
</feature>
<keyword evidence="2" id="KW-1133">Transmembrane helix</keyword>
<dbReference type="PANTHER" id="PTHR33741:SF5">
    <property type="entry name" value="TRANSMEMBRANE PROTEIN DDB_G0269096-RELATED"/>
    <property type="match status" value="1"/>
</dbReference>